<organism evidence="1 2">
    <name type="scientific">Paraburkholderia sediminicola</name>
    <dbReference type="NCBI Taxonomy" id="458836"/>
    <lineage>
        <taxon>Bacteria</taxon>
        <taxon>Pseudomonadati</taxon>
        <taxon>Pseudomonadota</taxon>
        <taxon>Betaproteobacteria</taxon>
        <taxon>Burkholderiales</taxon>
        <taxon>Burkholderiaceae</taxon>
        <taxon>Paraburkholderia</taxon>
    </lineage>
</organism>
<name>A0A6J5CRJ9_9BURK</name>
<protein>
    <submittedName>
        <fullName evidence="1">Uncharacterized protein</fullName>
    </submittedName>
</protein>
<evidence type="ECO:0000313" key="2">
    <source>
        <dbReference type="Proteomes" id="UP000494255"/>
    </source>
</evidence>
<keyword evidence="2" id="KW-1185">Reference proteome</keyword>
<accession>A0A6J5CRJ9</accession>
<gene>
    <name evidence="1" type="ORF">LMG24238_07248</name>
</gene>
<dbReference type="Proteomes" id="UP000494255">
    <property type="component" value="Unassembled WGS sequence"/>
</dbReference>
<proteinExistence type="predicted"/>
<dbReference type="EMBL" id="CADIKC010000018">
    <property type="protein sequence ID" value="CAB3744366.1"/>
    <property type="molecule type" value="Genomic_DNA"/>
</dbReference>
<evidence type="ECO:0000313" key="1">
    <source>
        <dbReference type="EMBL" id="CAB3744366.1"/>
    </source>
</evidence>
<reference evidence="1 2" key="1">
    <citation type="submission" date="2020-04" db="EMBL/GenBank/DDBJ databases">
        <authorList>
            <person name="De Canck E."/>
        </authorList>
    </citation>
    <scope>NUCLEOTIDE SEQUENCE [LARGE SCALE GENOMIC DNA]</scope>
    <source>
        <strain evidence="1 2">LMG 24238</strain>
    </source>
</reference>
<sequence>MADEINRWKVGNVKITRVVEMEGGFTELKFKVLGRPSRPQVDSPAYTAPARRSW</sequence>
<dbReference type="AlphaFoldDB" id="A0A6J5CRJ9"/>